<dbReference type="PROSITE" id="PS50994">
    <property type="entry name" value="INTEGRASE"/>
    <property type="match status" value="1"/>
</dbReference>
<dbReference type="EMBL" id="HG994581">
    <property type="protein sequence ID" value="CAF2877842.1"/>
    <property type="molecule type" value="Genomic_DNA"/>
</dbReference>
<name>A0A7R8CSI4_LEPSM</name>
<proteinExistence type="predicted"/>
<dbReference type="Gene3D" id="3.30.420.10">
    <property type="entry name" value="Ribonuclease H-like superfamily/Ribonuclease H"/>
    <property type="match status" value="1"/>
</dbReference>
<evidence type="ECO:0000313" key="2">
    <source>
        <dbReference type="EMBL" id="CAF2877842.1"/>
    </source>
</evidence>
<protein>
    <recommendedName>
        <fullName evidence="1">RNA-directed DNA polymerase</fullName>
        <ecNumber evidence="1">2.7.7.49</ecNumber>
    </recommendedName>
</protein>
<dbReference type="InterPro" id="IPR036397">
    <property type="entry name" value="RNaseH_sf"/>
</dbReference>
<evidence type="ECO:0000313" key="3">
    <source>
        <dbReference type="Proteomes" id="UP000675881"/>
    </source>
</evidence>
<dbReference type="GO" id="GO:0003964">
    <property type="term" value="F:RNA-directed DNA polymerase activity"/>
    <property type="evidence" value="ECO:0007669"/>
    <property type="project" value="UniProtKB-EC"/>
</dbReference>
<dbReference type="PANTHER" id="PTHR37984">
    <property type="entry name" value="PROTEIN CBG26694"/>
    <property type="match status" value="1"/>
</dbReference>
<dbReference type="AlphaFoldDB" id="A0A7R8CSI4"/>
<dbReference type="GO" id="GO:0015074">
    <property type="term" value="P:DNA integration"/>
    <property type="evidence" value="ECO:0007669"/>
    <property type="project" value="InterPro"/>
</dbReference>
<dbReference type="Proteomes" id="UP000675881">
    <property type="component" value="Chromosome 2"/>
</dbReference>
<accession>A0A7R8CSI4</accession>
<dbReference type="InterPro" id="IPR050951">
    <property type="entry name" value="Retrovirus_Pol_polyprotein"/>
</dbReference>
<dbReference type="InterPro" id="IPR041588">
    <property type="entry name" value="Integrase_H2C2"/>
</dbReference>
<gene>
    <name evidence="2" type="ORF">LSAA_6427</name>
</gene>
<dbReference type="Pfam" id="PF17921">
    <property type="entry name" value="Integrase_H2C2"/>
    <property type="match status" value="1"/>
</dbReference>
<dbReference type="InterPro" id="IPR012337">
    <property type="entry name" value="RNaseH-like_sf"/>
</dbReference>
<dbReference type="OrthoDB" id="6374475at2759"/>
<keyword evidence="3" id="KW-1185">Reference proteome</keyword>
<organism evidence="2 3">
    <name type="scientific">Lepeophtheirus salmonis</name>
    <name type="common">Salmon louse</name>
    <name type="synonym">Caligus salmonis</name>
    <dbReference type="NCBI Taxonomy" id="72036"/>
    <lineage>
        <taxon>Eukaryota</taxon>
        <taxon>Metazoa</taxon>
        <taxon>Ecdysozoa</taxon>
        <taxon>Arthropoda</taxon>
        <taxon>Crustacea</taxon>
        <taxon>Multicrustacea</taxon>
        <taxon>Hexanauplia</taxon>
        <taxon>Copepoda</taxon>
        <taxon>Siphonostomatoida</taxon>
        <taxon>Caligidae</taxon>
        <taxon>Lepeophtheirus</taxon>
    </lineage>
</organism>
<dbReference type="SUPFAM" id="SSF53098">
    <property type="entry name" value="Ribonuclease H-like"/>
    <property type="match status" value="1"/>
</dbReference>
<dbReference type="EC" id="2.7.7.49" evidence="1"/>
<dbReference type="InterPro" id="IPR001584">
    <property type="entry name" value="Integrase_cat-core"/>
</dbReference>
<sequence length="391" mass="44569">MIPYYELVYSSPRTKKLHSTAYSDFIVTRIRNIIDFKRSNKSNNNLFFMRTELESHIDEITNAKPKSPKDRSSRETRLLKKYSVMSIAGINRMVRVSSNNQKEDAKYFLCIEEMFHIIKAAHKSAGHGGIHKTYKELSKNFANVGREAITAYLSNCAPCFSKRKRTVPRKIVAKPIKSSDFNSRGQVNLIDMESKPDGEYKWILHYQDQRTKFSNLCALKSIEVTEVASSLLDIFLNFGPPHILESENGREFAGKVIIELKTMWPDVVIVHGGSCNPQGESSAEDVNDDVKEILMAWLLDNKTSKWSEGLKFIQFNKNRSYHCGINQSPYSAMFGYEPEVGISTSNIPKEILHGLQTEEDLTAINEIDIYTQTPELVYKSEDIPDMSGKIL</sequence>
<dbReference type="GO" id="GO:0003676">
    <property type="term" value="F:nucleic acid binding"/>
    <property type="evidence" value="ECO:0007669"/>
    <property type="project" value="InterPro"/>
</dbReference>
<reference evidence="2" key="1">
    <citation type="submission" date="2021-02" db="EMBL/GenBank/DDBJ databases">
        <authorList>
            <person name="Bekaert M."/>
        </authorList>
    </citation>
    <scope>NUCLEOTIDE SEQUENCE</scope>
    <source>
        <strain evidence="2">IoA-00</strain>
    </source>
</reference>
<evidence type="ECO:0000256" key="1">
    <source>
        <dbReference type="ARBA" id="ARBA00012493"/>
    </source>
</evidence>
<dbReference type="PANTHER" id="PTHR37984:SF15">
    <property type="entry name" value="INTEGRASE CATALYTIC DOMAIN-CONTAINING PROTEIN"/>
    <property type="match status" value="1"/>
</dbReference>